<dbReference type="GO" id="GO:0006355">
    <property type="term" value="P:regulation of DNA-templated transcription"/>
    <property type="evidence" value="ECO:0007669"/>
    <property type="project" value="InterPro"/>
</dbReference>
<feature type="compositionally biased region" description="Basic and acidic residues" evidence="2">
    <location>
        <begin position="82"/>
        <end position="97"/>
    </location>
</feature>
<evidence type="ECO:0000313" key="4">
    <source>
        <dbReference type="EMBL" id="KAG6513357.1"/>
    </source>
</evidence>
<dbReference type="InterPro" id="IPR013087">
    <property type="entry name" value="Znf_C2H2_type"/>
</dbReference>
<keyword evidence="5" id="KW-1185">Reference proteome</keyword>
<feature type="region of interest" description="Disordered" evidence="2">
    <location>
        <begin position="145"/>
        <end position="178"/>
    </location>
</feature>
<dbReference type="InterPro" id="IPR036236">
    <property type="entry name" value="Znf_C2H2_sf"/>
</dbReference>
<sequence length="321" mass="34221">MHVNSHELADGFSRSRLFDWGSMEKHRCKQCYRRFASGRALAGHMRSHSVVAKASRRRFLPSPSVSSSSLPPAKGCAGGGESGRRLSAELSSSRESDAESSLNRRPKRFRGVDVGDEPHSSVSDGSAEEDVARWLVMLSRDAWSRREAKGEPQSGGGDGGGEECEVGEDGGGSRSPSRRLMEFQCGTSWAAACHSQKAHRGHKMGGMKHVSVPDEDFSGSGAAAHGQEAKLWECPYCNRVFRSGQALGGHKRSHLSSSAAIATTASLETHLPSPHSAFPAATTAASNNNETRTRIDLNLPAPLEGEAELSALSVAIDLASK</sequence>
<dbReference type="AlphaFoldDB" id="A0A8J5GV22"/>
<dbReference type="PANTHER" id="PTHR46326">
    <property type="entry name" value="ZINC FINGER PROTEIN ZAT1-RELATED"/>
    <property type="match status" value="1"/>
</dbReference>
<dbReference type="PROSITE" id="PS50157">
    <property type="entry name" value="ZINC_FINGER_C2H2_2"/>
    <property type="match status" value="2"/>
</dbReference>
<keyword evidence="1" id="KW-0862">Zinc</keyword>
<dbReference type="SUPFAM" id="SSF57667">
    <property type="entry name" value="beta-beta-alpha zinc fingers"/>
    <property type="match status" value="1"/>
</dbReference>
<evidence type="ECO:0000256" key="2">
    <source>
        <dbReference type="SAM" id="MobiDB-lite"/>
    </source>
</evidence>
<feature type="compositionally biased region" description="Basic and acidic residues" evidence="2">
    <location>
        <begin position="110"/>
        <end position="119"/>
    </location>
</feature>
<dbReference type="Pfam" id="PF13912">
    <property type="entry name" value="zf-C2H2_6"/>
    <property type="match status" value="2"/>
</dbReference>
<dbReference type="EMBL" id="JACMSC010000007">
    <property type="protein sequence ID" value="KAG6513357.1"/>
    <property type="molecule type" value="Genomic_DNA"/>
</dbReference>
<organism evidence="4 5">
    <name type="scientific">Zingiber officinale</name>
    <name type="common">Ginger</name>
    <name type="synonym">Amomum zingiber</name>
    <dbReference type="NCBI Taxonomy" id="94328"/>
    <lineage>
        <taxon>Eukaryota</taxon>
        <taxon>Viridiplantae</taxon>
        <taxon>Streptophyta</taxon>
        <taxon>Embryophyta</taxon>
        <taxon>Tracheophyta</taxon>
        <taxon>Spermatophyta</taxon>
        <taxon>Magnoliopsida</taxon>
        <taxon>Liliopsida</taxon>
        <taxon>Zingiberales</taxon>
        <taxon>Zingiberaceae</taxon>
        <taxon>Zingiber</taxon>
    </lineage>
</organism>
<dbReference type="GO" id="GO:0008270">
    <property type="term" value="F:zinc ion binding"/>
    <property type="evidence" value="ECO:0007669"/>
    <property type="project" value="UniProtKB-KW"/>
</dbReference>
<dbReference type="SMART" id="SM00355">
    <property type="entry name" value="ZnF_C2H2"/>
    <property type="match status" value="2"/>
</dbReference>
<evidence type="ECO:0000259" key="3">
    <source>
        <dbReference type="PROSITE" id="PS50157"/>
    </source>
</evidence>
<comment type="caution">
    <text evidence="4">The sequence shown here is derived from an EMBL/GenBank/DDBJ whole genome shotgun (WGS) entry which is preliminary data.</text>
</comment>
<gene>
    <name evidence="4" type="ORF">ZIOFF_023681</name>
</gene>
<evidence type="ECO:0000313" key="5">
    <source>
        <dbReference type="Proteomes" id="UP000734854"/>
    </source>
</evidence>
<reference evidence="4 5" key="1">
    <citation type="submission" date="2020-08" db="EMBL/GenBank/DDBJ databases">
        <title>Plant Genome Project.</title>
        <authorList>
            <person name="Zhang R.-G."/>
        </authorList>
    </citation>
    <scope>NUCLEOTIDE SEQUENCE [LARGE SCALE GENOMIC DNA]</scope>
    <source>
        <tissue evidence="4">Rhizome</tissue>
    </source>
</reference>
<feature type="region of interest" description="Disordered" evidence="2">
    <location>
        <begin position="60"/>
        <end position="127"/>
    </location>
</feature>
<dbReference type="PROSITE" id="PS00028">
    <property type="entry name" value="ZINC_FINGER_C2H2_1"/>
    <property type="match status" value="2"/>
</dbReference>
<feature type="domain" description="C2H2-type" evidence="3">
    <location>
        <begin position="26"/>
        <end position="49"/>
    </location>
</feature>
<keyword evidence="1" id="KW-0479">Metal-binding</keyword>
<evidence type="ECO:0000256" key="1">
    <source>
        <dbReference type="PROSITE-ProRule" id="PRU00042"/>
    </source>
</evidence>
<name>A0A8J5GV22_ZINOF</name>
<feature type="domain" description="C2H2-type" evidence="3">
    <location>
        <begin position="232"/>
        <end position="259"/>
    </location>
</feature>
<accession>A0A8J5GV22</accession>
<dbReference type="PANTHER" id="PTHR46326:SF2">
    <property type="entry name" value="ZINC FINGER PROTEIN ZAT1-RELATED"/>
    <property type="match status" value="1"/>
</dbReference>
<feature type="compositionally biased region" description="Low complexity" evidence="2">
    <location>
        <begin position="60"/>
        <end position="72"/>
    </location>
</feature>
<protein>
    <recommendedName>
        <fullName evidence="3">C2H2-type domain-containing protein</fullName>
    </recommendedName>
</protein>
<keyword evidence="1" id="KW-0863">Zinc-finger</keyword>
<dbReference type="Proteomes" id="UP000734854">
    <property type="component" value="Unassembled WGS sequence"/>
</dbReference>
<dbReference type="InterPro" id="IPR044303">
    <property type="entry name" value="ZAT1/4/9"/>
</dbReference>
<proteinExistence type="predicted"/>